<dbReference type="GeneID" id="54588884"/>
<sequence length="519" mass="59020">MERIPGVNVTLFTRKTTKPNPLAGKYVSQSHAHFDDPKDVKARQDKNHAYILKRSHMTDIKTVGSNQKVADILANNLRDFGAASQLKHDSFRHQTSTAFILANHAPLLQESGNYSRRHRRYSIDCNVAFTHDTDPETPPAWSAARDTPPAPLPNAPLFHGPPHFFEYAHRFRIVERMPSKTLPIPTTLHPARLGPYNPPANDQKAYDLEGSQITNADFLAIRRLAAAGWFTDDIINMSFDLLGNVLKCDKHRIALSYTLYARNCYEIGKHMADVKKSKGGTSKDENAGDFDWKYYKSSMRKFAERDFIILPINDGYVKETYGSSKDGVGTHWSVIVADCRGEVLRARYLDSLCRDPKRATANVKVARLAVQGLYKLLRRVGYPFIRLESDVEVETPHQKRHNRCHKDGGGACGPFVWAITKEISQFIVDCEDDGVQVPDLKLPQGFAEIWDWDSEDTRRVIQSLVVRGRRMRLHKNKGITDWIDLENLRKREVIGIVAESIVAGKMPLHAFNKEWYTEE</sequence>
<reference evidence="5" key="1">
    <citation type="journal article" date="2020" name="Stud. Mycol.">
        <title>101 Dothideomycetes genomes: a test case for predicting lifestyles and emergence of pathogens.</title>
        <authorList>
            <person name="Haridas S."/>
            <person name="Albert R."/>
            <person name="Binder M."/>
            <person name="Bloem J."/>
            <person name="Labutti K."/>
            <person name="Salamov A."/>
            <person name="Andreopoulos B."/>
            <person name="Baker S."/>
            <person name="Barry K."/>
            <person name="Bills G."/>
            <person name="Bluhm B."/>
            <person name="Cannon C."/>
            <person name="Castanera R."/>
            <person name="Culley D."/>
            <person name="Daum C."/>
            <person name="Ezra D."/>
            <person name="Gonzalez J."/>
            <person name="Henrissat B."/>
            <person name="Kuo A."/>
            <person name="Liang C."/>
            <person name="Lipzen A."/>
            <person name="Lutzoni F."/>
            <person name="Magnuson J."/>
            <person name="Mondo S."/>
            <person name="Nolan M."/>
            <person name="Ohm R."/>
            <person name="Pangilinan J."/>
            <person name="Park H.-J."/>
            <person name="Ramirez L."/>
            <person name="Alfaro M."/>
            <person name="Sun H."/>
            <person name="Tritt A."/>
            <person name="Yoshinaga Y."/>
            <person name="Zwiers L.-H."/>
            <person name="Turgeon B."/>
            <person name="Goodwin S."/>
            <person name="Spatafora J."/>
            <person name="Crous P."/>
            <person name="Grigoriev I."/>
        </authorList>
    </citation>
    <scope>NUCLEOTIDE SEQUENCE</scope>
    <source>
        <strain evidence="5">CBS 122368</strain>
    </source>
</reference>
<organism evidence="5 6">
    <name type="scientific">Trematosphaeria pertusa</name>
    <dbReference type="NCBI Taxonomy" id="390896"/>
    <lineage>
        <taxon>Eukaryota</taxon>
        <taxon>Fungi</taxon>
        <taxon>Dikarya</taxon>
        <taxon>Ascomycota</taxon>
        <taxon>Pezizomycotina</taxon>
        <taxon>Dothideomycetes</taxon>
        <taxon>Pleosporomycetidae</taxon>
        <taxon>Pleosporales</taxon>
        <taxon>Massarineae</taxon>
        <taxon>Trematosphaeriaceae</taxon>
        <taxon>Trematosphaeria</taxon>
    </lineage>
</organism>
<name>A0A6A6IHM8_9PLEO</name>
<comment type="similarity">
    <text evidence="1">Belongs to the peptidase C48 family.</text>
</comment>
<dbReference type="InterPro" id="IPR003653">
    <property type="entry name" value="Peptidase_C48_C"/>
</dbReference>
<dbReference type="PROSITE" id="PS50600">
    <property type="entry name" value="ULP_PROTEASE"/>
    <property type="match status" value="1"/>
</dbReference>
<evidence type="ECO:0000256" key="2">
    <source>
        <dbReference type="ARBA" id="ARBA00022670"/>
    </source>
</evidence>
<dbReference type="GO" id="GO:0008234">
    <property type="term" value="F:cysteine-type peptidase activity"/>
    <property type="evidence" value="ECO:0007669"/>
    <property type="project" value="InterPro"/>
</dbReference>
<keyword evidence="3" id="KW-0378">Hydrolase</keyword>
<keyword evidence="2" id="KW-0645">Protease</keyword>
<dbReference type="InterPro" id="IPR038765">
    <property type="entry name" value="Papain-like_cys_pep_sf"/>
</dbReference>
<dbReference type="OrthoDB" id="3798225at2759"/>
<evidence type="ECO:0000256" key="3">
    <source>
        <dbReference type="ARBA" id="ARBA00022801"/>
    </source>
</evidence>
<dbReference type="AlphaFoldDB" id="A0A6A6IHM8"/>
<dbReference type="Gene3D" id="3.40.395.10">
    <property type="entry name" value="Adenoviral Proteinase, Chain A"/>
    <property type="match status" value="1"/>
</dbReference>
<dbReference type="GO" id="GO:0019783">
    <property type="term" value="F:ubiquitin-like protein peptidase activity"/>
    <property type="evidence" value="ECO:0007669"/>
    <property type="project" value="UniProtKB-ARBA"/>
</dbReference>
<evidence type="ECO:0000256" key="1">
    <source>
        <dbReference type="ARBA" id="ARBA00005234"/>
    </source>
</evidence>
<dbReference type="RefSeq" id="XP_033684047.1">
    <property type="nucleotide sequence ID" value="XM_033835554.1"/>
</dbReference>
<dbReference type="EMBL" id="ML987195">
    <property type="protein sequence ID" value="KAF2249043.1"/>
    <property type="molecule type" value="Genomic_DNA"/>
</dbReference>
<proteinExistence type="inferred from homology"/>
<gene>
    <name evidence="5" type="ORF">BU26DRAFT_604966</name>
</gene>
<protein>
    <recommendedName>
        <fullName evidence="4">Ubiquitin-like protease family profile domain-containing protein</fullName>
    </recommendedName>
</protein>
<feature type="domain" description="Ubiquitin-like protease family profile" evidence="4">
    <location>
        <begin position="211"/>
        <end position="423"/>
    </location>
</feature>
<dbReference type="SUPFAM" id="SSF54001">
    <property type="entry name" value="Cysteine proteinases"/>
    <property type="match status" value="1"/>
</dbReference>
<dbReference type="Proteomes" id="UP000800094">
    <property type="component" value="Unassembled WGS sequence"/>
</dbReference>
<evidence type="ECO:0000313" key="5">
    <source>
        <dbReference type="EMBL" id="KAF2249043.1"/>
    </source>
</evidence>
<dbReference type="GO" id="GO:0006508">
    <property type="term" value="P:proteolysis"/>
    <property type="evidence" value="ECO:0007669"/>
    <property type="project" value="UniProtKB-KW"/>
</dbReference>
<accession>A0A6A6IHM8</accession>
<evidence type="ECO:0000313" key="6">
    <source>
        <dbReference type="Proteomes" id="UP000800094"/>
    </source>
</evidence>
<keyword evidence="6" id="KW-1185">Reference proteome</keyword>
<evidence type="ECO:0000259" key="4">
    <source>
        <dbReference type="PROSITE" id="PS50600"/>
    </source>
</evidence>